<gene>
    <name evidence="2" type="ORF">STEHIDRAFT_143003</name>
</gene>
<dbReference type="KEGG" id="shs:STEHIDRAFT_143003"/>
<accession>R7RY28</accession>
<dbReference type="Proteomes" id="UP000053927">
    <property type="component" value="Unassembled WGS sequence"/>
</dbReference>
<reference evidence="3" key="1">
    <citation type="journal article" date="2012" name="Science">
        <title>The Paleozoic origin of enzymatic lignin decomposition reconstructed from 31 fungal genomes.</title>
        <authorList>
            <person name="Floudas D."/>
            <person name="Binder M."/>
            <person name="Riley R."/>
            <person name="Barry K."/>
            <person name="Blanchette R.A."/>
            <person name="Henrissat B."/>
            <person name="Martinez A.T."/>
            <person name="Otillar R."/>
            <person name="Spatafora J.W."/>
            <person name="Yadav J.S."/>
            <person name="Aerts A."/>
            <person name="Benoit I."/>
            <person name="Boyd A."/>
            <person name="Carlson A."/>
            <person name="Copeland A."/>
            <person name="Coutinho P.M."/>
            <person name="de Vries R.P."/>
            <person name="Ferreira P."/>
            <person name="Findley K."/>
            <person name="Foster B."/>
            <person name="Gaskell J."/>
            <person name="Glotzer D."/>
            <person name="Gorecki P."/>
            <person name="Heitman J."/>
            <person name="Hesse C."/>
            <person name="Hori C."/>
            <person name="Igarashi K."/>
            <person name="Jurgens J.A."/>
            <person name="Kallen N."/>
            <person name="Kersten P."/>
            <person name="Kohler A."/>
            <person name="Kuees U."/>
            <person name="Kumar T.K.A."/>
            <person name="Kuo A."/>
            <person name="LaButti K."/>
            <person name="Larrondo L.F."/>
            <person name="Lindquist E."/>
            <person name="Ling A."/>
            <person name="Lombard V."/>
            <person name="Lucas S."/>
            <person name="Lundell T."/>
            <person name="Martin R."/>
            <person name="McLaughlin D.J."/>
            <person name="Morgenstern I."/>
            <person name="Morin E."/>
            <person name="Murat C."/>
            <person name="Nagy L.G."/>
            <person name="Nolan M."/>
            <person name="Ohm R.A."/>
            <person name="Patyshakuliyeva A."/>
            <person name="Rokas A."/>
            <person name="Ruiz-Duenas F.J."/>
            <person name="Sabat G."/>
            <person name="Salamov A."/>
            <person name="Samejima M."/>
            <person name="Schmutz J."/>
            <person name="Slot J.C."/>
            <person name="St John F."/>
            <person name="Stenlid J."/>
            <person name="Sun H."/>
            <person name="Sun S."/>
            <person name="Syed K."/>
            <person name="Tsang A."/>
            <person name="Wiebenga A."/>
            <person name="Young D."/>
            <person name="Pisabarro A."/>
            <person name="Eastwood D.C."/>
            <person name="Martin F."/>
            <person name="Cullen D."/>
            <person name="Grigoriev I.V."/>
            <person name="Hibbett D.S."/>
        </authorList>
    </citation>
    <scope>NUCLEOTIDE SEQUENCE [LARGE SCALE GENOMIC DNA]</scope>
    <source>
        <strain evidence="3">FP-91666</strain>
    </source>
</reference>
<proteinExistence type="predicted"/>
<dbReference type="EMBL" id="JH687399">
    <property type="protein sequence ID" value="EIM80239.1"/>
    <property type="molecule type" value="Genomic_DNA"/>
</dbReference>
<name>R7RY28_STEHR</name>
<evidence type="ECO:0000313" key="3">
    <source>
        <dbReference type="Proteomes" id="UP000053927"/>
    </source>
</evidence>
<dbReference type="RefSeq" id="XP_007310836.1">
    <property type="nucleotide sequence ID" value="XM_007310774.1"/>
</dbReference>
<evidence type="ECO:0000313" key="2">
    <source>
        <dbReference type="EMBL" id="EIM80239.1"/>
    </source>
</evidence>
<dbReference type="AlphaFoldDB" id="R7RY28"/>
<sequence length="189" mass="22267">MTLFTKLGGYFFDFSNVRNLMDKLGIEYSESDVKEYLYERPINEWLASHKPKFLSSRIQWPLDPITPESTDGIIVCTQYWPVHHEDLPGPDREEREEDLEVKEWLCANGVERSGMQWVCFLDKYGIAGKSGKKDTAETRQMTEDELWASMKHMGALVKKEMAETRRRLEEEKKKKQQDEEKRKQKDAKV</sequence>
<dbReference type="GeneID" id="18799155"/>
<protein>
    <submittedName>
        <fullName evidence="2">Uncharacterized protein</fullName>
    </submittedName>
</protein>
<feature type="region of interest" description="Disordered" evidence="1">
    <location>
        <begin position="158"/>
        <end position="189"/>
    </location>
</feature>
<evidence type="ECO:0000256" key="1">
    <source>
        <dbReference type="SAM" id="MobiDB-lite"/>
    </source>
</evidence>
<keyword evidence="3" id="KW-1185">Reference proteome</keyword>
<organism evidence="2 3">
    <name type="scientific">Stereum hirsutum (strain FP-91666)</name>
    <name type="common">White-rot fungus</name>
    <dbReference type="NCBI Taxonomy" id="721885"/>
    <lineage>
        <taxon>Eukaryota</taxon>
        <taxon>Fungi</taxon>
        <taxon>Dikarya</taxon>
        <taxon>Basidiomycota</taxon>
        <taxon>Agaricomycotina</taxon>
        <taxon>Agaricomycetes</taxon>
        <taxon>Russulales</taxon>
        <taxon>Stereaceae</taxon>
        <taxon>Stereum</taxon>
    </lineage>
</organism>